<sequence length="173" mass="18440">MNTRGDPDRLPPPLGEGRGGGGRSGASPARIPHPSLPPKGEGASPAQRAAPSLLAALNAHIAQASQAAAGGPKSNGDKWPELRSAQRFRETWERLGAEDAVVKATHRAPENAGPLNSHMLVLRTLGLMRELSPHYLRRFLSHTETLLWLEQAQGQLKAPVGKGKAVKAARQKK</sequence>
<feature type="region of interest" description="Disordered" evidence="1">
    <location>
        <begin position="63"/>
        <end position="82"/>
    </location>
</feature>
<name>A0A7Y8KYR6_9BURK</name>
<evidence type="ECO:0000256" key="1">
    <source>
        <dbReference type="SAM" id="MobiDB-lite"/>
    </source>
</evidence>
<dbReference type="Pfam" id="PF11445">
    <property type="entry name" value="DUF2894"/>
    <property type="match status" value="1"/>
</dbReference>
<keyword evidence="3" id="KW-1185">Reference proteome</keyword>
<accession>A0A7Y8KYR6</accession>
<dbReference type="EMBL" id="VYGV01000012">
    <property type="protein sequence ID" value="NWF46393.1"/>
    <property type="molecule type" value="Genomic_DNA"/>
</dbReference>
<dbReference type="RefSeq" id="WP_177136279.1">
    <property type="nucleotide sequence ID" value="NZ_VYGV01000012.1"/>
</dbReference>
<evidence type="ECO:0000313" key="3">
    <source>
        <dbReference type="Proteomes" id="UP000545507"/>
    </source>
</evidence>
<dbReference type="InterPro" id="IPR021549">
    <property type="entry name" value="DUF2894"/>
</dbReference>
<proteinExistence type="predicted"/>
<comment type="caution">
    <text evidence="2">The sequence shown here is derived from an EMBL/GenBank/DDBJ whole genome shotgun (WGS) entry which is preliminary data.</text>
</comment>
<organism evidence="2 3">
    <name type="scientific">Hydrogenophaga aromaticivorans</name>
    <dbReference type="NCBI Taxonomy" id="2610898"/>
    <lineage>
        <taxon>Bacteria</taxon>
        <taxon>Pseudomonadati</taxon>
        <taxon>Pseudomonadota</taxon>
        <taxon>Betaproteobacteria</taxon>
        <taxon>Burkholderiales</taxon>
        <taxon>Comamonadaceae</taxon>
        <taxon>Hydrogenophaga</taxon>
    </lineage>
</organism>
<feature type="region of interest" description="Disordered" evidence="1">
    <location>
        <begin position="1"/>
        <end position="51"/>
    </location>
</feature>
<protein>
    <submittedName>
        <fullName evidence="2">DUF2894 domain-containing protein</fullName>
    </submittedName>
</protein>
<reference evidence="2 3" key="1">
    <citation type="submission" date="2019-09" db="EMBL/GenBank/DDBJ databases">
        <title>Hydrogenophaga aromatica sp. nov., isolated from a para-xylene-degrading enrichment culture.</title>
        <authorList>
            <person name="Tancsics A."/>
            <person name="Banerjee S."/>
        </authorList>
    </citation>
    <scope>NUCLEOTIDE SEQUENCE [LARGE SCALE GENOMIC DNA]</scope>
    <source>
        <strain evidence="2 3">D2P1</strain>
    </source>
</reference>
<dbReference type="AlphaFoldDB" id="A0A7Y8KYR6"/>
<dbReference type="Proteomes" id="UP000545507">
    <property type="component" value="Unassembled WGS sequence"/>
</dbReference>
<evidence type="ECO:0000313" key="2">
    <source>
        <dbReference type="EMBL" id="NWF46393.1"/>
    </source>
</evidence>
<gene>
    <name evidence="2" type="ORF">F3K02_14205</name>
</gene>